<dbReference type="InterPro" id="IPR024610">
    <property type="entry name" value="ING_N_histone-binding"/>
</dbReference>
<feature type="non-terminal residue" evidence="16">
    <location>
        <position position="1"/>
    </location>
</feature>
<dbReference type="Pfam" id="PF12998">
    <property type="entry name" value="ING"/>
    <property type="match status" value="1"/>
</dbReference>
<dbReference type="GO" id="GO:0005634">
    <property type="term" value="C:nucleus"/>
    <property type="evidence" value="ECO:0007669"/>
    <property type="project" value="UniProtKB-SubCell"/>
</dbReference>
<feature type="site" description="Histone H3K4me3 binding" evidence="11">
    <location>
        <position position="330"/>
    </location>
</feature>
<evidence type="ECO:0000256" key="1">
    <source>
        <dbReference type="ARBA" id="ARBA00004123"/>
    </source>
</evidence>
<feature type="site" description="Histone H3K4me3 binding" evidence="11">
    <location>
        <position position="342"/>
    </location>
</feature>
<feature type="binding site" evidence="12">
    <location>
        <position position="338"/>
    </location>
    <ligand>
        <name>Zn(2+)</name>
        <dbReference type="ChEBI" id="CHEBI:29105"/>
        <label>2</label>
    </ligand>
</feature>
<proteinExistence type="inferred from homology"/>
<name>A0AA35XBC8_GEOBA</name>
<feature type="site" description="Histone H3K4me3 binding" evidence="11">
    <location>
        <position position="334"/>
    </location>
</feature>
<comment type="similarity">
    <text evidence="2 14">Belongs to the ING family.</text>
</comment>
<dbReference type="SMART" id="SM01408">
    <property type="entry name" value="ING"/>
    <property type="match status" value="1"/>
</dbReference>
<dbReference type="CDD" id="cd15585">
    <property type="entry name" value="PHD_ING3"/>
    <property type="match status" value="1"/>
</dbReference>
<dbReference type="GO" id="GO:0008270">
    <property type="term" value="F:zinc ion binding"/>
    <property type="evidence" value="ECO:0007669"/>
    <property type="project" value="UniProtKB-KW"/>
</dbReference>
<feature type="binding site" evidence="12">
    <location>
        <position position="320"/>
    </location>
    <ligand>
        <name>Zn(2+)</name>
        <dbReference type="ChEBI" id="CHEBI:29105"/>
        <label>1</label>
    </ligand>
</feature>
<feature type="binding site" evidence="12">
    <location>
        <position position="322"/>
    </location>
    <ligand>
        <name>Zn(2+)</name>
        <dbReference type="ChEBI" id="CHEBI:29105"/>
        <label>1</label>
    </ligand>
</feature>
<dbReference type="InterPro" id="IPR011011">
    <property type="entry name" value="Znf_FYVE_PHD"/>
</dbReference>
<dbReference type="PANTHER" id="PTHR10333:SF103">
    <property type="entry name" value="INHIBITOR OF GROWTH PROTEIN 3"/>
    <property type="match status" value="1"/>
</dbReference>
<dbReference type="Gene3D" id="6.10.140.1740">
    <property type="match status" value="1"/>
</dbReference>
<comment type="domain">
    <text evidence="14">The PHD-type zinc finger mediates the binding to H3K4me3.</text>
</comment>
<dbReference type="InterPro" id="IPR019787">
    <property type="entry name" value="Znf_PHD-finger"/>
</dbReference>
<comment type="subcellular location">
    <subcellularLocation>
        <location evidence="1 14">Nucleus</location>
    </subcellularLocation>
</comment>
<evidence type="ECO:0000256" key="7">
    <source>
        <dbReference type="ARBA" id="ARBA00022853"/>
    </source>
</evidence>
<comment type="function">
    <text evidence="14">Component of an histone acetyltransferase complex.</text>
</comment>
<evidence type="ECO:0000256" key="4">
    <source>
        <dbReference type="ARBA" id="ARBA00022723"/>
    </source>
</evidence>
<dbReference type="InterPro" id="IPR019786">
    <property type="entry name" value="Zinc_finger_PHD-type_CS"/>
</dbReference>
<protein>
    <recommendedName>
        <fullName evidence="14">Inhibitor of growth protein</fullName>
    </recommendedName>
</protein>
<dbReference type="InterPro" id="IPR028651">
    <property type="entry name" value="ING_fam"/>
</dbReference>
<evidence type="ECO:0000256" key="11">
    <source>
        <dbReference type="PIRSR" id="PIRSR628651-50"/>
    </source>
</evidence>
<feature type="binding site" evidence="12">
    <location>
        <position position="363"/>
    </location>
    <ligand>
        <name>Zn(2+)</name>
        <dbReference type="ChEBI" id="CHEBI:29105"/>
        <label>2</label>
    </ligand>
</feature>
<feature type="domain" description="PHD-type" evidence="15">
    <location>
        <begin position="317"/>
        <end position="366"/>
    </location>
</feature>
<feature type="site" description="Histone H3K4me3 binding" evidence="11">
    <location>
        <position position="319"/>
    </location>
</feature>
<evidence type="ECO:0000256" key="3">
    <source>
        <dbReference type="ARBA" id="ARBA00022604"/>
    </source>
</evidence>
<organism evidence="16 17">
    <name type="scientific">Geodia barretti</name>
    <name type="common">Barrett's horny sponge</name>
    <dbReference type="NCBI Taxonomy" id="519541"/>
    <lineage>
        <taxon>Eukaryota</taxon>
        <taxon>Metazoa</taxon>
        <taxon>Porifera</taxon>
        <taxon>Demospongiae</taxon>
        <taxon>Heteroscleromorpha</taxon>
        <taxon>Tetractinellida</taxon>
        <taxon>Astrophorina</taxon>
        <taxon>Geodiidae</taxon>
        <taxon>Geodia</taxon>
    </lineage>
</organism>
<evidence type="ECO:0000256" key="13">
    <source>
        <dbReference type="PROSITE-ProRule" id="PRU00146"/>
    </source>
</evidence>
<dbReference type="PROSITE" id="PS50016">
    <property type="entry name" value="ZF_PHD_2"/>
    <property type="match status" value="1"/>
</dbReference>
<evidence type="ECO:0000313" key="16">
    <source>
        <dbReference type="EMBL" id="CAI8046241.1"/>
    </source>
</evidence>
<keyword evidence="10 14" id="KW-0539">Nucleus</keyword>
<dbReference type="AlphaFoldDB" id="A0AA35XBC8"/>
<keyword evidence="4 12" id="KW-0479">Metal-binding</keyword>
<evidence type="ECO:0000256" key="14">
    <source>
        <dbReference type="RuleBase" id="RU361213"/>
    </source>
</evidence>
<keyword evidence="6 12" id="KW-0862">Zinc</keyword>
<evidence type="ECO:0000256" key="9">
    <source>
        <dbReference type="ARBA" id="ARBA00023163"/>
    </source>
</evidence>
<feature type="binding site" evidence="12">
    <location>
        <position position="344"/>
    </location>
    <ligand>
        <name>Zn(2+)</name>
        <dbReference type="ChEBI" id="CHEBI:29105"/>
        <label>1</label>
    </ligand>
</feature>
<evidence type="ECO:0000313" key="17">
    <source>
        <dbReference type="Proteomes" id="UP001174909"/>
    </source>
</evidence>
<dbReference type="Proteomes" id="UP001174909">
    <property type="component" value="Unassembled WGS sequence"/>
</dbReference>
<evidence type="ECO:0000256" key="5">
    <source>
        <dbReference type="ARBA" id="ARBA00022771"/>
    </source>
</evidence>
<feature type="binding site" evidence="12">
    <location>
        <position position="347"/>
    </location>
    <ligand>
        <name>Zn(2+)</name>
        <dbReference type="ChEBI" id="CHEBI:29105"/>
        <label>1</label>
    </ligand>
</feature>
<dbReference type="PROSITE" id="PS01359">
    <property type="entry name" value="ZF_PHD_1"/>
    <property type="match status" value="1"/>
</dbReference>
<keyword evidence="7 14" id="KW-0156">Chromatin regulator</keyword>
<dbReference type="InterPro" id="IPR013083">
    <property type="entry name" value="Znf_RING/FYVE/PHD"/>
</dbReference>
<accession>A0AA35XBC8</accession>
<dbReference type="Gene3D" id="3.30.40.10">
    <property type="entry name" value="Zinc/RING finger domain, C3HC4 (zinc finger)"/>
    <property type="match status" value="1"/>
</dbReference>
<comment type="caution">
    <text evidence="16">The sequence shown here is derived from an EMBL/GenBank/DDBJ whole genome shotgun (WGS) entry which is preliminary data.</text>
</comment>
<reference evidence="16" key="1">
    <citation type="submission" date="2023-03" db="EMBL/GenBank/DDBJ databases">
        <authorList>
            <person name="Steffen K."/>
            <person name="Cardenas P."/>
        </authorList>
    </citation>
    <scope>NUCLEOTIDE SEQUENCE</scope>
</reference>
<feature type="binding site" evidence="12">
    <location>
        <position position="333"/>
    </location>
    <ligand>
        <name>Zn(2+)</name>
        <dbReference type="ChEBI" id="CHEBI:29105"/>
        <label>2</label>
    </ligand>
</feature>
<evidence type="ECO:0000256" key="10">
    <source>
        <dbReference type="ARBA" id="ARBA00023242"/>
    </source>
</evidence>
<dbReference type="InterPro" id="IPR042020">
    <property type="entry name" value="ING3_PHD"/>
</dbReference>
<dbReference type="GO" id="GO:0006325">
    <property type="term" value="P:chromatin organization"/>
    <property type="evidence" value="ECO:0007669"/>
    <property type="project" value="UniProtKB-KW"/>
</dbReference>
<keyword evidence="9" id="KW-0804">Transcription</keyword>
<dbReference type="InterPro" id="IPR001965">
    <property type="entry name" value="Znf_PHD"/>
</dbReference>
<dbReference type="CDD" id="cd16858">
    <property type="entry name" value="ING_ING3_Yng2p"/>
    <property type="match status" value="1"/>
</dbReference>
<evidence type="ECO:0000256" key="6">
    <source>
        <dbReference type="ARBA" id="ARBA00022833"/>
    </source>
</evidence>
<keyword evidence="17" id="KW-1185">Reference proteome</keyword>
<sequence length="374" mass="42671">STVLAPFGGRPVAPTFEGEEAATCVVGDLVLPPFGGRPVAPSFEGEEAATCVVGDWDYTMHYYEDYLEIIEYLPAELKSRLSRICEQDEYVQAQLHSISDKTKTFFTLCRKDKSALRDHQYQQLCKEYDKTVKESQEKVKLATQVYDLLERHMRRLEHDLNRFTIELEADTAGITEILEQRSYMLDRPPSPERPPLGQKRTRHTALLQDDILTGDFEDYSPTPSLRTSPIPSNRPLKFSKREKVTTAFADEVDFLDFDDHLTPPSELYTGSGGKPLLPFHLETKAHRKKNALQQSLLVSDSGQESAEWLEYVDPNEPRYCLCNQVSYGEMVGCDNAECPIEWFHYGCVGILEPPKGKWYCPQCTMKKKGRKSHT</sequence>
<dbReference type="SMART" id="SM00249">
    <property type="entry name" value="PHD"/>
    <property type="match status" value="1"/>
</dbReference>
<dbReference type="PANTHER" id="PTHR10333">
    <property type="entry name" value="INHIBITOR OF GROWTH PROTEIN"/>
    <property type="match status" value="1"/>
</dbReference>
<gene>
    <name evidence="16" type="ORF">GBAR_LOCUS25555</name>
</gene>
<dbReference type="FunFam" id="3.30.40.10:FF:000103">
    <property type="entry name" value="Inhibitor of growth protein"/>
    <property type="match status" value="1"/>
</dbReference>
<evidence type="ECO:0000256" key="12">
    <source>
        <dbReference type="PIRSR" id="PIRSR628651-51"/>
    </source>
</evidence>
<keyword evidence="5 13" id="KW-0863">Zinc-finger</keyword>
<dbReference type="SUPFAM" id="SSF57903">
    <property type="entry name" value="FYVE/PHD zinc finger"/>
    <property type="match status" value="1"/>
</dbReference>
<evidence type="ECO:0000259" key="15">
    <source>
        <dbReference type="PROSITE" id="PS50016"/>
    </source>
</evidence>
<dbReference type="EMBL" id="CASHTH010003545">
    <property type="protein sequence ID" value="CAI8046241.1"/>
    <property type="molecule type" value="Genomic_DNA"/>
</dbReference>
<evidence type="ECO:0000256" key="8">
    <source>
        <dbReference type="ARBA" id="ARBA00023015"/>
    </source>
</evidence>
<keyword evidence="3" id="KW-0341">Growth regulation</keyword>
<evidence type="ECO:0000256" key="2">
    <source>
        <dbReference type="ARBA" id="ARBA00010210"/>
    </source>
</evidence>
<feature type="binding site" evidence="12">
    <location>
        <position position="360"/>
    </location>
    <ligand>
        <name>Zn(2+)</name>
        <dbReference type="ChEBI" id="CHEBI:29105"/>
        <label>2</label>
    </ligand>
</feature>
<comment type="subunit">
    <text evidence="14">Component of an histone acetyltransferase complex. Interacts with H3K4me3 and to a lesser extent with H3K4me2.</text>
</comment>
<keyword evidence="8" id="KW-0805">Transcription regulation</keyword>